<evidence type="ECO:0000313" key="2">
    <source>
        <dbReference type="EMBL" id="KAK9905399.1"/>
    </source>
</evidence>
<feature type="region of interest" description="Disordered" evidence="1">
    <location>
        <begin position="52"/>
        <end position="125"/>
    </location>
</feature>
<gene>
    <name evidence="2" type="ORF">M0R45_000238</name>
</gene>
<name>A0AAW1VPV6_RUBAR</name>
<evidence type="ECO:0000313" key="3">
    <source>
        <dbReference type="Proteomes" id="UP001457282"/>
    </source>
</evidence>
<reference evidence="2 3" key="1">
    <citation type="journal article" date="2023" name="G3 (Bethesda)">
        <title>A chromosome-length genome assembly and annotation of blackberry (Rubus argutus, cv. 'Hillquist').</title>
        <authorList>
            <person name="Bruna T."/>
            <person name="Aryal R."/>
            <person name="Dudchenko O."/>
            <person name="Sargent D.J."/>
            <person name="Mead D."/>
            <person name="Buti M."/>
            <person name="Cavallini A."/>
            <person name="Hytonen T."/>
            <person name="Andres J."/>
            <person name="Pham M."/>
            <person name="Weisz D."/>
            <person name="Mascagni F."/>
            <person name="Usai G."/>
            <person name="Natali L."/>
            <person name="Bassil N."/>
            <person name="Fernandez G.E."/>
            <person name="Lomsadze A."/>
            <person name="Armour M."/>
            <person name="Olukolu B."/>
            <person name="Poorten T."/>
            <person name="Britton C."/>
            <person name="Davik J."/>
            <person name="Ashrafi H."/>
            <person name="Aiden E.L."/>
            <person name="Borodovsky M."/>
            <person name="Worthington M."/>
        </authorList>
    </citation>
    <scope>NUCLEOTIDE SEQUENCE [LARGE SCALE GENOMIC DNA]</scope>
    <source>
        <strain evidence="2">PI 553951</strain>
    </source>
</reference>
<comment type="caution">
    <text evidence="2">The sequence shown here is derived from an EMBL/GenBank/DDBJ whole genome shotgun (WGS) entry which is preliminary data.</text>
</comment>
<protein>
    <submittedName>
        <fullName evidence="2">Uncharacterized protein</fullName>
    </submittedName>
</protein>
<dbReference type="EMBL" id="JBEDUW010000140">
    <property type="protein sequence ID" value="KAK9905399.1"/>
    <property type="molecule type" value="Genomic_DNA"/>
</dbReference>
<feature type="compositionally biased region" description="Polar residues" evidence="1">
    <location>
        <begin position="95"/>
        <end position="108"/>
    </location>
</feature>
<dbReference type="AlphaFoldDB" id="A0AAW1VPV6"/>
<sequence length="125" mass="14039">MLGLLVDSGPGCRSETQAEHGFELGSEFLYRIFASAWFWQWFWVTCQSPQPHNLPEPKQPQPRLVPNKSSPQFNHGRRTQTRAQPFFSSPPAVPISSTPTTSLSQLCSSPPHLSFVHGELPHKES</sequence>
<dbReference type="Proteomes" id="UP001457282">
    <property type="component" value="Unassembled WGS sequence"/>
</dbReference>
<organism evidence="2 3">
    <name type="scientific">Rubus argutus</name>
    <name type="common">Southern blackberry</name>
    <dbReference type="NCBI Taxonomy" id="59490"/>
    <lineage>
        <taxon>Eukaryota</taxon>
        <taxon>Viridiplantae</taxon>
        <taxon>Streptophyta</taxon>
        <taxon>Embryophyta</taxon>
        <taxon>Tracheophyta</taxon>
        <taxon>Spermatophyta</taxon>
        <taxon>Magnoliopsida</taxon>
        <taxon>eudicotyledons</taxon>
        <taxon>Gunneridae</taxon>
        <taxon>Pentapetalae</taxon>
        <taxon>rosids</taxon>
        <taxon>fabids</taxon>
        <taxon>Rosales</taxon>
        <taxon>Rosaceae</taxon>
        <taxon>Rosoideae</taxon>
        <taxon>Rosoideae incertae sedis</taxon>
        <taxon>Rubus</taxon>
    </lineage>
</organism>
<accession>A0AAW1VPV6</accession>
<evidence type="ECO:0000256" key="1">
    <source>
        <dbReference type="SAM" id="MobiDB-lite"/>
    </source>
</evidence>
<proteinExistence type="predicted"/>
<keyword evidence="3" id="KW-1185">Reference proteome</keyword>